<feature type="compositionally biased region" description="Polar residues" evidence="1">
    <location>
        <begin position="15"/>
        <end position="24"/>
    </location>
</feature>
<feature type="compositionally biased region" description="Polar residues" evidence="1">
    <location>
        <begin position="72"/>
        <end position="81"/>
    </location>
</feature>
<feature type="region of interest" description="Disordered" evidence="1">
    <location>
        <begin position="58"/>
        <end position="125"/>
    </location>
</feature>
<gene>
    <name evidence="2" type="ORF">CY34DRAFT_798037</name>
</gene>
<dbReference type="InParanoid" id="A0A0D0BFU0"/>
<feature type="compositionally biased region" description="Acidic residues" evidence="1">
    <location>
        <begin position="1"/>
        <end position="12"/>
    </location>
</feature>
<reference evidence="2 3" key="1">
    <citation type="submission" date="2014-04" db="EMBL/GenBank/DDBJ databases">
        <authorList>
            <consortium name="DOE Joint Genome Institute"/>
            <person name="Kuo A."/>
            <person name="Ruytinx J."/>
            <person name="Rineau F."/>
            <person name="Colpaert J."/>
            <person name="Kohler A."/>
            <person name="Nagy L.G."/>
            <person name="Floudas D."/>
            <person name="Copeland A."/>
            <person name="Barry K.W."/>
            <person name="Cichocki N."/>
            <person name="Veneault-Fourrey C."/>
            <person name="LaButti K."/>
            <person name="Lindquist E.A."/>
            <person name="Lipzen A."/>
            <person name="Lundell T."/>
            <person name="Morin E."/>
            <person name="Murat C."/>
            <person name="Sun H."/>
            <person name="Tunlid A."/>
            <person name="Henrissat B."/>
            <person name="Grigoriev I.V."/>
            <person name="Hibbett D.S."/>
            <person name="Martin F."/>
            <person name="Nordberg H.P."/>
            <person name="Cantor M.N."/>
            <person name="Hua S.X."/>
        </authorList>
    </citation>
    <scope>NUCLEOTIDE SEQUENCE [LARGE SCALE GENOMIC DNA]</scope>
    <source>
        <strain evidence="2 3">UH-Slu-Lm8-n1</strain>
    </source>
</reference>
<organism evidence="2 3">
    <name type="scientific">Suillus luteus UH-Slu-Lm8-n1</name>
    <dbReference type="NCBI Taxonomy" id="930992"/>
    <lineage>
        <taxon>Eukaryota</taxon>
        <taxon>Fungi</taxon>
        <taxon>Dikarya</taxon>
        <taxon>Basidiomycota</taxon>
        <taxon>Agaricomycotina</taxon>
        <taxon>Agaricomycetes</taxon>
        <taxon>Agaricomycetidae</taxon>
        <taxon>Boletales</taxon>
        <taxon>Suillineae</taxon>
        <taxon>Suillaceae</taxon>
        <taxon>Suillus</taxon>
    </lineage>
</organism>
<accession>A0A0D0BFU0</accession>
<dbReference type="HOGENOM" id="CLU_1518837_0_0_1"/>
<evidence type="ECO:0000256" key="1">
    <source>
        <dbReference type="SAM" id="MobiDB-lite"/>
    </source>
</evidence>
<sequence>MSLNYFDEDEEGVTQPRSSVQWGTSPMLGWIPPNGYEDIEVGHEDLTCSSQISNSTLQHVPPDAPVHAQAYPATSKSSTHPPAQLPRTRVVLAQLTGAKSKSRDRKVKSRVSCGYGQPPRGGIPPALARDVTKSHALRAEQEHKRMRAAAARAGEGRKPSVLQRASAETEDEMARIC</sequence>
<proteinExistence type="predicted"/>
<evidence type="ECO:0000313" key="3">
    <source>
        <dbReference type="Proteomes" id="UP000054485"/>
    </source>
</evidence>
<evidence type="ECO:0000313" key="2">
    <source>
        <dbReference type="EMBL" id="KIK48544.1"/>
    </source>
</evidence>
<feature type="region of interest" description="Disordered" evidence="1">
    <location>
        <begin position="1"/>
        <end position="26"/>
    </location>
</feature>
<dbReference type="EMBL" id="KN835137">
    <property type="protein sequence ID" value="KIK48544.1"/>
    <property type="molecule type" value="Genomic_DNA"/>
</dbReference>
<dbReference type="AlphaFoldDB" id="A0A0D0BFU0"/>
<feature type="region of interest" description="Disordered" evidence="1">
    <location>
        <begin position="148"/>
        <end position="177"/>
    </location>
</feature>
<dbReference type="OrthoDB" id="2668884at2759"/>
<keyword evidence="3" id="KW-1185">Reference proteome</keyword>
<name>A0A0D0BFU0_9AGAM</name>
<protein>
    <submittedName>
        <fullName evidence="2">Uncharacterized protein</fullName>
    </submittedName>
</protein>
<reference evidence="3" key="2">
    <citation type="submission" date="2015-01" db="EMBL/GenBank/DDBJ databases">
        <title>Evolutionary Origins and Diversification of the Mycorrhizal Mutualists.</title>
        <authorList>
            <consortium name="DOE Joint Genome Institute"/>
            <consortium name="Mycorrhizal Genomics Consortium"/>
            <person name="Kohler A."/>
            <person name="Kuo A."/>
            <person name="Nagy L.G."/>
            <person name="Floudas D."/>
            <person name="Copeland A."/>
            <person name="Barry K.W."/>
            <person name="Cichocki N."/>
            <person name="Veneault-Fourrey C."/>
            <person name="LaButti K."/>
            <person name="Lindquist E.A."/>
            <person name="Lipzen A."/>
            <person name="Lundell T."/>
            <person name="Morin E."/>
            <person name="Murat C."/>
            <person name="Riley R."/>
            <person name="Ohm R."/>
            <person name="Sun H."/>
            <person name="Tunlid A."/>
            <person name="Henrissat B."/>
            <person name="Grigoriev I.V."/>
            <person name="Hibbett D.S."/>
            <person name="Martin F."/>
        </authorList>
    </citation>
    <scope>NUCLEOTIDE SEQUENCE [LARGE SCALE GENOMIC DNA]</scope>
    <source>
        <strain evidence="3">UH-Slu-Lm8-n1</strain>
    </source>
</reference>
<dbReference type="Proteomes" id="UP000054485">
    <property type="component" value="Unassembled WGS sequence"/>
</dbReference>
<feature type="compositionally biased region" description="Basic residues" evidence="1">
    <location>
        <begin position="100"/>
        <end position="109"/>
    </location>
</feature>